<accession>A0ABS0AMU6</accession>
<dbReference type="InterPro" id="IPR006091">
    <property type="entry name" value="Acyl-CoA_Oxase/DH_mid-dom"/>
</dbReference>
<evidence type="ECO:0000256" key="2">
    <source>
        <dbReference type="ARBA" id="ARBA00009347"/>
    </source>
</evidence>
<keyword evidence="3 5" id="KW-0285">Flavoprotein</keyword>
<organism evidence="9 10">
    <name type="scientific">Alloalcanivorax profundimaris</name>
    <dbReference type="NCBI Taxonomy" id="2735259"/>
    <lineage>
        <taxon>Bacteria</taxon>
        <taxon>Pseudomonadati</taxon>
        <taxon>Pseudomonadota</taxon>
        <taxon>Gammaproteobacteria</taxon>
        <taxon>Oceanospirillales</taxon>
        <taxon>Alcanivoracaceae</taxon>
        <taxon>Alloalcanivorax</taxon>
    </lineage>
</organism>
<evidence type="ECO:0000259" key="7">
    <source>
        <dbReference type="Pfam" id="PF02770"/>
    </source>
</evidence>
<dbReference type="Pfam" id="PF00441">
    <property type="entry name" value="Acyl-CoA_dh_1"/>
    <property type="match status" value="1"/>
</dbReference>
<evidence type="ECO:0000259" key="8">
    <source>
        <dbReference type="Pfam" id="PF18158"/>
    </source>
</evidence>
<evidence type="ECO:0000313" key="10">
    <source>
        <dbReference type="Proteomes" id="UP000662703"/>
    </source>
</evidence>
<reference evidence="9 10" key="1">
    <citation type="submission" date="2012-09" db="EMBL/GenBank/DDBJ databases">
        <title>Genome Sequence of alkane-degrading Bacterium Alcanivorax sp. 521-1.</title>
        <authorList>
            <person name="Lai Q."/>
            <person name="Shao Z."/>
        </authorList>
    </citation>
    <scope>NUCLEOTIDE SEQUENCE [LARGE SCALE GENOMIC DNA]</scope>
    <source>
        <strain evidence="9 10">521-1</strain>
    </source>
</reference>
<gene>
    <name evidence="9" type="ORF">Y5W_00231</name>
</gene>
<feature type="domain" description="Adaptive response protein AidB N-terminal" evidence="8">
    <location>
        <begin position="10"/>
        <end position="160"/>
    </location>
</feature>
<proteinExistence type="inferred from homology"/>
<dbReference type="InterPro" id="IPR052904">
    <property type="entry name" value="Acyl-CoA_dehydrogenase-like"/>
</dbReference>
<name>A0ABS0AMU6_9GAMM</name>
<keyword evidence="10" id="KW-1185">Reference proteome</keyword>
<dbReference type="Gene3D" id="1.20.140.10">
    <property type="entry name" value="Butyryl-CoA Dehydrogenase, subunit A, domain 3"/>
    <property type="match status" value="1"/>
</dbReference>
<dbReference type="SUPFAM" id="SSF56645">
    <property type="entry name" value="Acyl-CoA dehydrogenase NM domain-like"/>
    <property type="match status" value="1"/>
</dbReference>
<comment type="similarity">
    <text evidence="2 5">Belongs to the acyl-CoA dehydrogenase family.</text>
</comment>
<evidence type="ECO:0000256" key="3">
    <source>
        <dbReference type="ARBA" id="ARBA00022630"/>
    </source>
</evidence>
<evidence type="ECO:0000313" key="9">
    <source>
        <dbReference type="EMBL" id="MBF5054937.1"/>
    </source>
</evidence>
<dbReference type="Pfam" id="PF18158">
    <property type="entry name" value="AidB_N"/>
    <property type="match status" value="1"/>
</dbReference>
<dbReference type="SUPFAM" id="SSF47203">
    <property type="entry name" value="Acyl-CoA dehydrogenase C-terminal domain-like"/>
    <property type="match status" value="1"/>
</dbReference>
<keyword evidence="5" id="KW-0560">Oxidoreductase</keyword>
<dbReference type="PANTHER" id="PTHR42707:SF2">
    <property type="entry name" value="ACD11 DEHYDROGENASE"/>
    <property type="match status" value="1"/>
</dbReference>
<dbReference type="InterPro" id="IPR009075">
    <property type="entry name" value="AcylCo_DH/oxidase_C"/>
</dbReference>
<protein>
    <submittedName>
        <fullName evidence="9">Acyl-CoA dehydrogenase</fullName>
    </submittedName>
</protein>
<dbReference type="InterPro" id="IPR006089">
    <property type="entry name" value="Acyl-CoA_DH_CS"/>
</dbReference>
<evidence type="ECO:0000256" key="5">
    <source>
        <dbReference type="RuleBase" id="RU362125"/>
    </source>
</evidence>
<dbReference type="Gene3D" id="2.40.110.20">
    <property type="match status" value="1"/>
</dbReference>
<dbReference type="RefSeq" id="WP_161382779.1">
    <property type="nucleotide sequence ID" value="NZ_ARXX01000002.1"/>
</dbReference>
<dbReference type="InterPro" id="IPR009100">
    <property type="entry name" value="AcylCoA_DH/oxidase_NM_dom_sf"/>
</dbReference>
<sequence length="548" mass="60182">MDPFFQQPPEAGNRFHTDPTLRLALQWRLPDEVYRAAVPHLERLGELAATVMPPLAERAERNPPRHVTFEPWGRRVDRIEVDDGWLELMRLGQRQGLVALPYEDPYDVHTRIVQAGLINLYDPVSAVADCPLVMTDGAATLLNEHDPALARRYVPRLTAREDAWTSGQWMTERAGGSDVGRTDTRAVADSDGAWSLHGSKWFTSATTSDMALALARPENAQAGSRGLSLFLLELRDQSGGWNGIQVRRLKDKFGTRALPTAELDLIGTRAVPVGGLGDGVRKLAGLLSVARYWASIGGLAGVGHLLALARDYAVKREAFGVRLMDHPIHREWFARIAVVYDAMLVLNLEAAAQMGRVEHGGDGTLARLLVPLTKLACARQGVWAGSELLESFGGAGYVEDTGIPRIFRNLHVNCIWEGTTSVLAHDVLRALKKPEPGEAFIEEIVRRLTVLDDPAGAGVRARIEESLESLVPMINTPREDQARRLAWGMARTFQALLLAEFGQWKWQHYQDSSGITAARLFVSQGLVDAACEEAPEALRTVAFGAAAL</sequence>
<dbReference type="Pfam" id="PF02770">
    <property type="entry name" value="Acyl-CoA_dh_M"/>
    <property type="match status" value="1"/>
</dbReference>
<dbReference type="Gene3D" id="6.10.250.600">
    <property type="match status" value="1"/>
</dbReference>
<dbReference type="InterPro" id="IPR041504">
    <property type="entry name" value="AidB_N"/>
</dbReference>
<comment type="caution">
    <text evidence="9">The sequence shown here is derived from an EMBL/GenBank/DDBJ whole genome shotgun (WGS) entry which is preliminary data.</text>
</comment>
<evidence type="ECO:0000259" key="6">
    <source>
        <dbReference type="Pfam" id="PF00441"/>
    </source>
</evidence>
<dbReference type="PANTHER" id="PTHR42707">
    <property type="entry name" value="ACYL-COA DEHYDROGENASE"/>
    <property type="match status" value="1"/>
</dbReference>
<dbReference type="EMBL" id="ARXX01000002">
    <property type="protein sequence ID" value="MBF5054937.1"/>
    <property type="molecule type" value="Genomic_DNA"/>
</dbReference>
<keyword evidence="4 5" id="KW-0274">FAD</keyword>
<evidence type="ECO:0000256" key="1">
    <source>
        <dbReference type="ARBA" id="ARBA00001974"/>
    </source>
</evidence>
<dbReference type="InterPro" id="IPR036250">
    <property type="entry name" value="AcylCo_DH-like_C"/>
</dbReference>
<feature type="domain" description="Acyl-CoA dehydrogenase/oxidase C-terminal" evidence="6">
    <location>
        <begin position="277"/>
        <end position="431"/>
    </location>
</feature>
<feature type="domain" description="Acyl-CoA oxidase/dehydrogenase middle" evidence="7">
    <location>
        <begin position="168"/>
        <end position="264"/>
    </location>
</feature>
<dbReference type="PROSITE" id="PS00073">
    <property type="entry name" value="ACYL_COA_DH_2"/>
    <property type="match status" value="1"/>
</dbReference>
<evidence type="ECO:0000256" key="4">
    <source>
        <dbReference type="ARBA" id="ARBA00022827"/>
    </source>
</evidence>
<comment type="cofactor">
    <cofactor evidence="1 5">
        <name>FAD</name>
        <dbReference type="ChEBI" id="CHEBI:57692"/>
    </cofactor>
</comment>
<dbReference type="Proteomes" id="UP000662703">
    <property type="component" value="Unassembled WGS sequence"/>
</dbReference>